<feature type="coiled-coil region" evidence="1">
    <location>
        <begin position="27"/>
        <end position="64"/>
    </location>
</feature>
<proteinExistence type="predicted"/>
<dbReference type="Proteomes" id="UP000247409">
    <property type="component" value="Unassembled WGS sequence"/>
</dbReference>
<dbReference type="AlphaFoldDB" id="A0A2V3IP36"/>
<name>A0A2V3IP36_9FLOR</name>
<dbReference type="EMBL" id="NBIV01000109">
    <property type="protein sequence ID" value="PXF43851.1"/>
    <property type="molecule type" value="Genomic_DNA"/>
</dbReference>
<evidence type="ECO:0000313" key="2">
    <source>
        <dbReference type="EMBL" id="PXF43851.1"/>
    </source>
</evidence>
<accession>A0A2V3IP36</accession>
<keyword evidence="1" id="KW-0175">Coiled coil</keyword>
<protein>
    <submittedName>
        <fullName evidence="2">Uncharacterized protein</fullName>
    </submittedName>
</protein>
<gene>
    <name evidence="2" type="ORF">BWQ96_06397</name>
</gene>
<evidence type="ECO:0000313" key="3">
    <source>
        <dbReference type="Proteomes" id="UP000247409"/>
    </source>
</evidence>
<evidence type="ECO:0000256" key="1">
    <source>
        <dbReference type="SAM" id="Coils"/>
    </source>
</evidence>
<keyword evidence="3" id="KW-1185">Reference proteome</keyword>
<sequence length="201" mass="23426">MEKDVIQAALAVARSSLMEERTRAKKKDDAVLRAEQLAKESRQLLQEEKALREEKDNLLSLKAAVLEGALRKANDYLSDRQAIKSTYRAEVQRTETWEHAKLIMEEGKRFIAAESRAYAQLKKIVEEGKFKFSDRTEYNPSRPRARVHKRYLHEFSCVMKVVECIHLGCENHPTVATTWDTKCELDPNVLYKRRKKTRYLA</sequence>
<reference evidence="2 3" key="1">
    <citation type="journal article" date="2018" name="Mol. Biol. Evol.">
        <title>Analysis of the draft genome of the red seaweed Gracilariopsis chorda provides insights into genome size evolution in Rhodophyta.</title>
        <authorList>
            <person name="Lee J."/>
            <person name="Yang E.C."/>
            <person name="Graf L."/>
            <person name="Yang J.H."/>
            <person name="Qiu H."/>
            <person name="Zel Zion U."/>
            <person name="Chan C.X."/>
            <person name="Stephens T.G."/>
            <person name="Weber A.P.M."/>
            <person name="Boo G.H."/>
            <person name="Boo S.M."/>
            <person name="Kim K.M."/>
            <person name="Shin Y."/>
            <person name="Jung M."/>
            <person name="Lee S.J."/>
            <person name="Yim H.S."/>
            <person name="Lee J.H."/>
            <person name="Bhattacharya D."/>
            <person name="Yoon H.S."/>
        </authorList>
    </citation>
    <scope>NUCLEOTIDE SEQUENCE [LARGE SCALE GENOMIC DNA]</scope>
    <source>
        <strain evidence="2 3">SKKU-2015</strain>
        <tissue evidence="2">Whole body</tissue>
    </source>
</reference>
<comment type="caution">
    <text evidence="2">The sequence shown here is derived from an EMBL/GenBank/DDBJ whole genome shotgun (WGS) entry which is preliminary data.</text>
</comment>
<organism evidence="2 3">
    <name type="scientific">Gracilariopsis chorda</name>
    <dbReference type="NCBI Taxonomy" id="448386"/>
    <lineage>
        <taxon>Eukaryota</taxon>
        <taxon>Rhodophyta</taxon>
        <taxon>Florideophyceae</taxon>
        <taxon>Rhodymeniophycidae</taxon>
        <taxon>Gracilariales</taxon>
        <taxon>Gracilariaceae</taxon>
        <taxon>Gracilariopsis</taxon>
    </lineage>
</organism>